<dbReference type="EMBL" id="CAJOBA010007565">
    <property type="protein sequence ID" value="CAF3805867.1"/>
    <property type="molecule type" value="Genomic_DNA"/>
</dbReference>
<dbReference type="PANTHER" id="PTHR43187:SF1">
    <property type="entry name" value="GLUTAMINE AMIDOTRANSFERASE DUG3-RELATED"/>
    <property type="match status" value="1"/>
</dbReference>
<evidence type="ECO:0000313" key="3">
    <source>
        <dbReference type="EMBL" id="CAF1037716.1"/>
    </source>
</evidence>
<dbReference type="Gene3D" id="3.60.20.10">
    <property type="entry name" value="Glutamine Phosphoribosylpyrophosphate, subunit 1, domain 1"/>
    <property type="match status" value="1"/>
</dbReference>
<evidence type="ECO:0000313" key="4">
    <source>
        <dbReference type="EMBL" id="CAF1190154.1"/>
    </source>
</evidence>
<dbReference type="InterPro" id="IPR017932">
    <property type="entry name" value="GATase_2_dom"/>
</dbReference>
<evidence type="ECO:0000259" key="2">
    <source>
        <dbReference type="PROSITE" id="PS51278"/>
    </source>
</evidence>
<organism evidence="4 7">
    <name type="scientific">Didymodactylos carnosus</name>
    <dbReference type="NCBI Taxonomy" id="1234261"/>
    <lineage>
        <taxon>Eukaryota</taxon>
        <taxon>Metazoa</taxon>
        <taxon>Spiralia</taxon>
        <taxon>Gnathifera</taxon>
        <taxon>Rotifera</taxon>
        <taxon>Eurotatoria</taxon>
        <taxon>Bdelloidea</taxon>
        <taxon>Philodinida</taxon>
        <taxon>Philodinidae</taxon>
        <taxon>Didymodactylos</taxon>
    </lineage>
</organism>
<evidence type="ECO:0000313" key="6">
    <source>
        <dbReference type="EMBL" id="CAF3954255.1"/>
    </source>
</evidence>
<dbReference type="InterPro" id="IPR029055">
    <property type="entry name" value="Ntn_hydrolases_N"/>
</dbReference>
<dbReference type="AlphaFoldDB" id="A0A814VLV4"/>
<dbReference type="GO" id="GO:0061672">
    <property type="term" value="C:glutathione hydrolase complex"/>
    <property type="evidence" value="ECO:0007669"/>
    <property type="project" value="TreeGrafter"/>
</dbReference>
<comment type="caution">
    <text evidence="4">The sequence shown here is derived from an EMBL/GenBank/DDBJ whole genome shotgun (WGS) entry which is preliminary data.</text>
</comment>
<accession>A0A814VLV4</accession>
<dbReference type="InterPro" id="IPR052373">
    <property type="entry name" value="Gamma-glu_amide_hydrolase"/>
</dbReference>
<dbReference type="CDD" id="cd01908">
    <property type="entry name" value="YafJ"/>
    <property type="match status" value="1"/>
</dbReference>
<dbReference type="Proteomes" id="UP000677228">
    <property type="component" value="Unassembled WGS sequence"/>
</dbReference>
<dbReference type="PROSITE" id="PS51278">
    <property type="entry name" value="GATASE_TYPE_2"/>
    <property type="match status" value="1"/>
</dbReference>
<dbReference type="OrthoDB" id="444432at2759"/>
<dbReference type="Proteomes" id="UP000663829">
    <property type="component" value="Unassembled WGS sequence"/>
</dbReference>
<proteinExistence type="predicted"/>
<dbReference type="EMBL" id="CAJOBC010008168">
    <property type="protein sequence ID" value="CAF3954255.1"/>
    <property type="molecule type" value="Genomic_DNA"/>
</dbReference>
<dbReference type="Pfam" id="PF13522">
    <property type="entry name" value="GATase_6"/>
    <property type="match status" value="1"/>
</dbReference>
<dbReference type="Proteomes" id="UP000681722">
    <property type="component" value="Unassembled WGS sequence"/>
</dbReference>
<dbReference type="GO" id="GO:0005737">
    <property type="term" value="C:cytoplasm"/>
    <property type="evidence" value="ECO:0007669"/>
    <property type="project" value="TreeGrafter"/>
</dbReference>
<dbReference type="GO" id="GO:0008242">
    <property type="term" value="F:omega peptidase activity"/>
    <property type="evidence" value="ECO:0007669"/>
    <property type="project" value="TreeGrafter"/>
</dbReference>
<feature type="region of interest" description="Disordered" evidence="1">
    <location>
        <begin position="265"/>
        <end position="287"/>
    </location>
</feature>
<keyword evidence="7" id="KW-1185">Reference proteome</keyword>
<dbReference type="SUPFAM" id="SSF56235">
    <property type="entry name" value="N-terminal nucleophile aminohydrolases (Ntn hydrolases)"/>
    <property type="match status" value="1"/>
</dbReference>
<gene>
    <name evidence="4" type="ORF">GPM918_LOCUS23164</name>
    <name evidence="3" type="ORF">OVA965_LOCUS16319</name>
    <name evidence="6" type="ORF">SRO942_LOCUS23154</name>
    <name evidence="5" type="ORF">TMI583_LOCUS16328</name>
</gene>
<dbReference type="GO" id="GO:0006751">
    <property type="term" value="P:glutathione catabolic process"/>
    <property type="evidence" value="ECO:0007669"/>
    <property type="project" value="TreeGrafter"/>
</dbReference>
<evidence type="ECO:0000256" key="1">
    <source>
        <dbReference type="SAM" id="MobiDB-lite"/>
    </source>
</evidence>
<dbReference type="PANTHER" id="PTHR43187">
    <property type="entry name" value="GLUTAMINE AMIDOTRANSFERASE DUG3-RELATED"/>
    <property type="match status" value="1"/>
</dbReference>
<feature type="compositionally biased region" description="Polar residues" evidence="1">
    <location>
        <begin position="273"/>
        <end position="282"/>
    </location>
</feature>
<dbReference type="EMBL" id="CAJNOQ010008171">
    <property type="protein sequence ID" value="CAF1190154.1"/>
    <property type="molecule type" value="Genomic_DNA"/>
</dbReference>
<evidence type="ECO:0000313" key="5">
    <source>
        <dbReference type="EMBL" id="CAF3805867.1"/>
    </source>
</evidence>
<sequence>MCRWFAYIGHEPILLEDALVMPKHALIKQINDHYLPELLKHYSNRREVIERNVLLNIDGFGVSWYTHVREEFGECEGPRPTTYKSVRPPLNDRNFRSLCANTKTNAVFAHIRATSGSPVVETNNHPFEFGRHLFMHNGTVAQFSKIRRNLLLKISKQAYENVMGTTDTEHVAALFFTHLGDMYAEHTLNEFKQAMLKTLNDIIELLVVEEESDDTVQKGEHVNASSLNLAVTDGKKMMAIRFRNDVTEDPPSLYYSTTAGVSLNRKFPGTADQPPSSENGSPSDVKKMEEHRAHVIIASEPMTYNREDWHLIPKNNMVFVNEDMQLSLENIQLRTN</sequence>
<feature type="domain" description="Glutamine amidotransferase type-2" evidence="2">
    <location>
        <begin position="2"/>
        <end position="336"/>
    </location>
</feature>
<dbReference type="EMBL" id="CAJNOK010007554">
    <property type="protein sequence ID" value="CAF1037716.1"/>
    <property type="molecule type" value="Genomic_DNA"/>
</dbReference>
<name>A0A814VLV4_9BILA</name>
<dbReference type="Proteomes" id="UP000682733">
    <property type="component" value="Unassembled WGS sequence"/>
</dbReference>
<reference evidence="4" key="1">
    <citation type="submission" date="2021-02" db="EMBL/GenBank/DDBJ databases">
        <authorList>
            <person name="Nowell W R."/>
        </authorList>
    </citation>
    <scope>NUCLEOTIDE SEQUENCE</scope>
</reference>
<evidence type="ECO:0000313" key="7">
    <source>
        <dbReference type="Proteomes" id="UP000663829"/>
    </source>
</evidence>
<protein>
    <recommendedName>
        <fullName evidence="2">Glutamine amidotransferase type-2 domain-containing protein</fullName>
    </recommendedName>
</protein>